<dbReference type="PANTHER" id="PTHR24291">
    <property type="entry name" value="CYTOCHROME P450 FAMILY 4"/>
    <property type="match status" value="1"/>
</dbReference>
<comment type="cofactor">
    <cofactor evidence="10">
        <name>heme</name>
        <dbReference type="ChEBI" id="CHEBI:30413"/>
    </cofactor>
</comment>
<dbReference type="Ensembl" id="ENSVURT00010026029.1">
    <property type="protein sequence ID" value="ENSVURP00010022871.1"/>
    <property type="gene ID" value="ENSVURG00010017522.1"/>
</dbReference>
<reference evidence="13" key="2">
    <citation type="submission" date="2025-08" db="UniProtKB">
        <authorList>
            <consortium name="Ensembl"/>
        </authorList>
    </citation>
    <scope>IDENTIFICATION</scope>
</reference>
<evidence type="ECO:0000256" key="2">
    <source>
        <dbReference type="ARBA" id="ARBA00010617"/>
    </source>
</evidence>
<dbReference type="PRINTS" id="PR00463">
    <property type="entry name" value="EP450I"/>
</dbReference>
<dbReference type="GO" id="GO:0016712">
    <property type="term" value="F:oxidoreductase activity, acting on paired donors, with incorporation or reduction of molecular oxygen, reduced flavin or flavoprotein as one donor, and incorporation of one atom of oxygen"/>
    <property type="evidence" value="ECO:0007669"/>
    <property type="project" value="UniProtKB-ARBA"/>
</dbReference>
<dbReference type="Gene3D" id="1.10.630.10">
    <property type="entry name" value="Cytochrome P450"/>
    <property type="match status" value="1"/>
</dbReference>
<evidence type="ECO:0000256" key="12">
    <source>
        <dbReference type="SAM" id="Phobius"/>
    </source>
</evidence>
<keyword evidence="14" id="KW-1185">Reference proteome</keyword>
<dbReference type="GeneID" id="114024846"/>
<reference evidence="14" key="1">
    <citation type="submission" date="2018-12" db="EMBL/GenBank/DDBJ databases">
        <authorList>
            <person name="Yazar S."/>
        </authorList>
    </citation>
    <scope>NUCLEOTIDE SEQUENCE [LARGE SCALE GENOMIC DNA]</scope>
</reference>
<gene>
    <name evidence="13" type="primary">LOC114024846</name>
</gene>
<dbReference type="GO" id="GO:0005789">
    <property type="term" value="C:endoplasmic reticulum membrane"/>
    <property type="evidence" value="ECO:0007669"/>
    <property type="project" value="UniProtKB-SubCell"/>
</dbReference>
<keyword evidence="8 11" id="KW-0503">Monooxygenase</keyword>
<evidence type="ECO:0000256" key="9">
    <source>
        <dbReference type="ARBA" id="ARBA00023136"/>
    </source>
</evidence>
<dbReference type="GeneTree" id="ENSGT00940000155173"/>
<dbReference type="InterPro" id="IPR017972">
    <property type="entry name" value="Cyt_P450_CS"/>
</dbReference>
<dbReference type="OrthoDB" id="1470350at2759"/>
<name>A0A4X2LLF6_VOMUR</name>
<reference evidence="13" key="3">
    <citation type="submission" date="2025-09" db="UniProtKB">
        <authorList>
            <consortium name="Ensembl"/>
        </authorList>
    </citation>
    <scope>IDENTIFICATION</scope>
</reference>
<dbReference type="CDD" id="cd20678">
    <property type="entry name" value="CYP4B-like"/>
    <property type="match status" value="1"/>
</dbReference>
<keyword evidence="7 10" id="KW-0408">Iron</keyword>
<evidence type="ECO:0000313" key="13">
    <source>
        <dbReference type="Ensembl" id="ENSVURP00010022871.1"/>
    </source>
</evidence>
<protein>
    <recommendedName>
        <fullName evidence="15">Cytochrome P450 family 4 subfamily B member 1</fullName>
    </recommendedName>
</protein>
<comment type="subcellular location">
    <subcellularLocation>
        <location evidence="1">Endoplasmic reticulum membrane</location>
    </subcellularLocation>
</comment>
<accession>A0A4X2LLF6</accession>
<dbReference type="InterPro" id="IPR036396">
    <property type="entry name" value="Cyt_P450_sf"/>
</dbReference>
<dbReference type="PANTHER" id="PTHR24291:SF39">
    <property type="entry name" value="CYTOCHROME P450 4A11-RELATED"/>
    <property type="match status" value="1"/>
</dbReference>
<feature type="binding site" description="axial binding residue" evidence="10">
    <location>
        <position position="458"/>
    </location>
    <ligand>
        <name>heme</name>
        <dbReference type="ChEBI" id="CHEBI:30413"/>
    </ligand>
    <ligandPart>
        <name>Fe</name>
        <dbReference type="ChEBI" id="CHEBI:18248"/>
    </ligandPart>
</feature>
<dbReference type="Proteomes" id="UP000314987">
    <property type="component" value="Unassembled WGS sequence"/>
</dbReference>
<dbReference type="OMA" id="ASITWHH"/>
<dbReference type="InterPro" id="IPR001128">
    <property type="entry name" value="Cyt_P450"/>
</dbReference>
<evidence type="ECO:0000256" key="10">
    <source>
        <dbReference type="PIRSR" id="PIRSR602401-1"/>
    </source>
</evidence>
<keyword evidence="9 12" id="KW-0472">Membrane</keyword>
<sequence>MNSTLSFAWFQGDVSGLLQVSFLLGLGLLVLKVAQLYVRRQRLLRDCQSFPGPPAHWLYGNVLEFPVEEELRKMVSLAEKFPCAFPRWFSGFWNLFQVYDPEYIKMILSKRDPKSHDVYKFLVPWIGKGLLVLNGSVWSWHRRLLTPAFHNDILKPYVGLMADSARVMLDKWEKLSYQPRSLEIFEHISLMTLDSLMKSAFSQQSNCQIDRRSNSYIQAVRELAYLLTSRMRNVFRHNDVLYWFSSSGRRARQAAQRAHQYTDQVIQMRRQQLKQEGGLEAISRKRHLDFLDILLCAKTESGETLSDEELRAEVDTFMFEGHDTTASGISWLLYALATHPEHQQKCREEIRGVLGDGTSITWDHLGQLPYTTMCIKEALRLYPPVPSIGRDIKETITFPDGRVLRAGNSVSLHIYALHHNPRVWPDPEVFDPLRFSPENLNLQHAYAFLPFSAGSRNCIGQKFAMNEMKVVLALTLLSFELKPDTTKPPVPISNLVLRSQNGIHLWLKRLH</sequence>
<comment type="similarity">
    <text evidence="2 11">Belongs to the cytochrome P450 family.</text>
</comment>
<keyword evidence="12" id="KW-0812">Transmembrane</keyword>
<proteinExistence type="inferred from homology"/>
<dbReference type="PROSITE" id="PS00086">
    <property type="entry name" value="CYTOCHROME_P450"/>
    <property type="match status" value="1"/>
</dbReference>
<keyword evidence="4 10" id="KW-0479">Metal-binding</keyword>
<keyword evidence="5" id="KW-0256">Endoplasmic reticulum</keyword>
<dbReference type="Pfam" id="PF00067">
    <property type="entry name" value="p450"/>
    <property type="match status" value="1"/>
</dbReference>
<dbReference type="RefSeq" id="XP_027693846.1">
    <property type="nucleotide sequence ID" value="XM_027838045.1"/>
</dbReference>
<evidence type="ECO:0000256" key="3">
    <source>
        <dbReference type="ARBA" id="ARBA00022617"/>
    </source>
</evidence>
<evidence type="ECO:0000313" key="14">
    <source>
        <dbReference type="Proteomes" id="UP000314987"/>
    </source>
</evidence>
<dbReference type="InterPro" id="IPR050196">
    <property type="entry name" value="Cytochrome_P450_Monoox"/>
</dbReference>
<evidence type="ECO:0000256" key="1">
    <source>
        <dbReference type="ARBA" id="ARBA00004586"/>
    </source>
</evidence>
<dbReference type="GO" id="GO:0005506">
    <property type="term" value="F:iron ion binding"/>
    <property type="evidence" value="ECO:0007669"/>
    <property type="project" value="InterPro"/>
</dbReference>
<dbReference type="STRING" id="29139.ENSVURP00010022871"/>
<dbReference type="PRINTS" id="PR00385">
    <property type="entry name" value="P450"/>
</dbReference>
<organism evidence="13 14">
    <name type="scientific">Vombatus ursinus</name>
    <name type="common">Common wombat</name>
    <dbReference type="NCBI Taxonomy" id="29139"/>
    <lineage>
        <taxon>Eukaryota</taxon>
        <taxon>Metazoa</taxon>
        <taxon>Chordata</taxon>
        <taxon>Craniata</taxon>
        <taxon>Vertebrata</taxon>
        <taxon>Euteleostomi</taxon>
        <taxon>Mammalia</taxon>
        <taxon>Metatheria</taxon>
        <taxon>Diprotodontia</taxon>
        <taxon>Vombatidae</taxon>
        <taxon>Vombatus</taxon>
    </lineage>
</organism>
<evidence type="ECO:0000256" key="4">
    <source>
        <dbReference type="ARBA" id="ARBA00022723"/>
    </source>
</evidence>
<dbReference type="AlphaFoldDB" id="A0A4X2LLF6"/>
<dbReference type="FunFam" id="1.10.630.10:FF:000005">
    <property type="entry name" value="cytochrome P450 4F22 isoform X2"/>
    <property type="match status" value="1"/>
</dbReference>
<feature type="transmembrane region" description="Helical" evidence="12">
    <location>
        <begin position="20"/>
        <end position="38"/>
    </location>
</feature>
<keyword evidence="3 10" id="KW-0349">Heme</keyword>
<evidence type="ECO:0000256" key="6">
    <source>
        <dbReference type="ARBA" id="ARBA00023002"/>
    </source>
</evidence>
<dbReference type="GO" id="GO:0006629">
    <property type="term" value="P:lipid metabolic process"/>
    <property type="evidence" value="ECO:0007669"/>
    <property type="project" value="UniProtKB-ARBA"/>
</dbReference>
<keyword evidence="6 11" id="KW-0560">Oxidoreductase</keyword>
<dbReference type="SUPFAM" id="SSF48264">
    <property type="entry name" value="Cytochrome P450"/>
    <property type="match status" value="1"/>
</dbReference>
<dbReference type="GO" id="GO:0020037">
    <property type="term" value="F:heme binding"/>
    <property type="evidence" value="ECO:0007669"/>
    <property type="project" value="InterPro"/>
</dbReference>
<evidence type="ECO:0000256" key="5">
    <source>
        <dbReference type="ARBA" id="ARBA00022824"/>
    </source>
</evidence>
<dbReference type="InterPro" id="IPR002401">
    <property type="entry name" value="Cyt_P450_E_grp-I"/>
</dbReference>
<evidence type="ECO:0000256" key="8">
    <source>
        <dbReference type="ARBA" id="ARBA00023033"/>
    </source>
</evidence>
<evidence type="ECO:0008006" key="15">
    <source>
        <dbReference type="Google" id="ProtNLM"/>
    </source>
</evidence>
<evidence type="ECO:0000256" key="11">
    <source>
        <dbReference type="RuleBase" id="RU000461"/>
    </source>
</evidence>
<keyword evidence="12" id="KW-1133">Transmembrane helix</keyword>
<evidence type="ECO:0000256" key="7">
    <source>
        <dbReference type="ARBA" id="ARBA00023004"/>
    </source>
</evidence>